<keyword evidence="5 6" id="KW-0472">Membrane</keyword>
<dbReference type="Proteomes" id="UP000542125">
    <property type="component" value="Unassembled WGS sequence"/>
</dbReference>
<sequence length="277" mass="29204">MPPSGPASKARPSRGRVVVALVLLAITVLVCVSLGRWQVARGKEKAALLAQVEAGKRQAPLQVVASTPPADLTAWRPASAQGQWLPDLTVLLDNRTAGGRPGFWVVTPLRLDNSSEAPTTAGGYTGAGPVVLVLRGWLPRQFPDQPLSAVPAPAGQVKVSGTVLSHIPRLLELSSLGAGKAAVLPDRLPADRQPADGPLPRVQNLDVAAFARASGLTVLPAVLQSSQPDGNLVQDWPAPPANTDMHRGYALQWFSFAAIAAIAFGVLLVRHLRFSRR</sequence>
<dbReference type="CDD" id="cd06662">
    <property type="entry name" value="SURF1"/>
    <property type="match status" value="1"/>
</dbReference>
<dbReference type="EMBL" id="JACBYR010000001">
    <property type="protein sequence ID" value="NYE81670.1"/>
    <property type="molecule type" value="Genomic_DNA"/>
</dbReference>
<dbReference type="PROSITE" id="PS50895">
    <property type="entry name" value="SURF1"/>
    <property type="match status" value="1"/>
</dbReference>
<dbReference type="Pfam" id="PF02104">
    <property type="entry name" value="SURF1"/>
    <property type="match status" value="1"/>
</dbReference>
<evidence type="ECO:0000256" key="4">
    <source>
        <dbReference type="ARBA" id="ARBA00022989"/>
    </source>
</evidence>
<keyword evidence="8" id="KW-1185">Reference proteome</keyword>
<proteinExistence type="inferred from homology"/>
<keyword evidence="3 6" id="KW-0812">Transmembrane</keyword>
<evidence type="ECO:0000256" key="3">
    <source>
        <dbReference type="ARBA" id="ARBA00022692"/>
    </source>
</evidence>
<protein>
    <recommendedName>
        <fullName evidence="6">SURF1-like protein</fullName>
    </recommendedName>
</protein>
<evidence type="ECO:0000313" key="8">
    <source>
        <dbReference type="Proteomes" id="UP000542125"/>
    </source>
</evidence>
<organism evidence="7 8">
    <name type="scientific">Pigmentiphaga litoralis</name>
    <dbReference type="NCBI Taxonomy" id="516702"/>
    <lineage>
        <taxon>Bacteria</taxon>
        <taxon>Pseudomonadati</taxon>
        <taxon>Pseudomonadota</taxon>
        <taxon>Betaproteobacteria</taxon>
        <taxon>Burkholderiales</taxon>
        <taxon>Alcaligenaceae</taxon>
        <taxon>Pigmentiphaga</taxon>
    </lineage>
</organism>
<evidence type="ECO:0000256" key="6">
    <source>
        <dbReference type="RuleBase" id="RU363076"/>
    </source>
</evidence>
<evidence type="ECO:0000256" key="2">
    <source>
        <dbReference type="ARBA" id="ARBA00007165"/>
    </source>
</evidence>
<reference evidence="7 8" key="1">
    <citation type="submission" date="2020-07" db="EMBL/GenBank/DDBJ databases">
        <title>Genomic Encyclopedia of Type Strains, Phase IV (KMG-V): Genome sequencing to study the core and pangenomes of soil and plant-associated prokaryotes.</title>
        <authorList>
            <person name="Whitman W."/>
        </authorList>
    </citation>
    <scope>NUCLEOTIDE SEQUENCE [LARGE SCALE GENOMIC DNA]</scope>
    <source>
        <strain evidence="7 8">SAS40</strain>
    </source>
</reference>
<gene>
    <name evidence="7" type="ORF">FHW18_000941</name>
</gene>
<dbReference type="InterPro" id="IPR045214">
    <property type="entry name" value="Surf1/Surf4"/>
</dbReference>
<name>A0A7Y9IRV2_9BURK</name>
<comment type="subcellular location">
    <subcellularLocation>
        <location evidence="6">Cell membrane</location>
        <topology evidence="6">Multi-pass membrane protein</topology>
    </subcellularLocation>
    <subcellularLocation>
        <location evidence="1">Membrane</location>
    </subcellularLocation>
</comment>
<dbReference type="PANTHER" id="PTHR23427">
    <property type="entry name" value="SURFEIT LOCUS PROTEIN"/>
    <property type="match status" value="1"/>
</dbReference>
<feature type="transmembrane region" description="Helical" evidence="6">
    <location>
        <begin position="249"/>
        <end position="269"/>
    </location>
</feature>
<comment type="caution">
    <text evidence="6">Lacks conserved residue(s) required for the propagation of feature annotation.</text>
</comment>
<comment type="caution">
    <text evidence="7">The sequence shown here is derived from an EMBL/GenBank/DDBJ whole genome shotgun (WGS) entry which is preliminary data.</text>
</comment>
<dbReference type="RefSeq" id="WP_179583821.1">
    <property type="nucleotide sequence ID" value="NZ_JACBYR010000001.1"/>
</dbReference>
<dbReference type="PANTHER" id="PTHR23427:SF2">
    <property type="entry name" value="SURFEIT LOCUS PROTEIN 1"/>
    <property type="match status" value="1"/>
</dbReference>
<comment type="similarity">
    <text evidence="2 6">Belongs to the SURF1 family.</text>
</comment>
<accession>A0A7Y9IRV2</accession>
<evidence type="ECO:0000313" key="7">
    <source>
        <dbReference type="EMBL" id="NYE81670.1"/>
    </source>
</evidence>
<keyword evidence="4 6" id="KW-1133">Transmembrane helix</keyword>
<keyword evidence="6" id="KW-1003">Cell membrane</keyword>
<evidence type="ECO:0000256" key="1">
    <source>
        <dbReference type="ARBA" id="ARBA00004370"/>
    </source>
</evidence>
<dbReference type="AlphaFoldDB" id="A0A7Y9IRV2"/>
<dbReference type="GO" id="GO:0005886">
    <property type="term" value="C:plasma membrane"/>
    <property type="evidence" value="ECO:0007669"/>
    <property type="project" value="UniProtKB-SubCell"/>
</dbReference>
<dbReference type="InterPro" id="IPR002994">
    <property type="entry name" value="Surf1/Shy1"/>
</dbReference>
<evidence type="ECO:0000256" key="5">
    <source>
        <dbReference type="ARBA" id="ARBA00023136"/>
    </source>
</evidence>